<dbReference type="GO" id="GO:0008168">
    <property type="term" value="F:methyltransferase activity"/>
    <property type="evidence" value="ECO:0007669"/>
    <property type="project" value="UniProtKB-KW"/>
</dbReference>
<sequence>MTGTGDRAHWDEVYESRDEGAVSWFQSEPQPSLELIERHGGGKAASVIDIGGGASRLAEALLASGYRDLSILDISEAALARTRKRLASLADRVGFIVADVTTWKPARHWDVWHDRAVMHFLVSESGQAAYRRAMLAATVPGSVAIIGTFAPDGPERCSGLPVRRWSADDLLDFFAPEFSLLDTRRHRHETPGGGTQSFEFAVLRRV</sequence>
<dbReference type="KEGG" id="paby:Ga0080574_TMP772"/>
<evidence type="ECO:0000259" key="1">
    <source>
        <dbReference type="Pfam" id="PF13649"/>
    </source>
</evidence>
<dbReference type="CDD" id="cd02440">
    <property type="entry name" value="AdoMet_MTases"/>
    <property type="match status" value="1"/>
</dbReference>
<feature type="domain" description="Methyltransferase" evidence="1">
    <location>
        <begin position="47"/>
        <end position="132"/>
    </location>
</feature>
<dbReference type="InterPro" id="IPR041698">
    <property type="entry name" value="Methyltransf_25"/>
</dbReference>
<dbReference type="STRING" id="1250539.Ga0080574_TMP772"/>
<gene>
    <name evidence="2" type="ORF">Ga0080574_TMP772</name>
</gene>
<dbReference type="Proteomes" id="UP000187059">
    <property type="component" value="Chromosome"/>
</dbReference>
<dbReference type="Gene3D" id="3.40.50.150">
    <property type="entry name" value="Vaccinia Virus protein VP39"/>
    <property type="match status" value="1"/>
</dbReference>
<dbReference type="Pfam" id="PF13649">
    <property type="entry name" value="Methyltransf_25"/>
    <property type="match status" value="1"/>
</dbReference>
<dbReference type="OrthoDB" id="9788660at2"/>
<dbReference type="InterPro" id="IPR029063">
    <property type="entry name" value="SAM-dependent_MTases_sf"/>
</dbReference>
<evidence type="ECO:0000313" key="2">
    <source>
        <dbReference type="EMBL" id="APZ51106.1"/>
    </source>
</evidence>
<keyword evidence="2" id="KW-0808">Transferase</keyword>
<proteinExistence type="predicted"/>
<protein>
    <submittedName>
        <fullName evidence="2">Methyltransferase domain-containing protein</fullName>
    </submittedName>
</protein>
<dbReference type="SUPFAM" id="SSF53335">
    <property type="entry name" value="S-adenosyl-L-methionine-dependent methyltransferases"/>
    <property type="match status" value="1"/>
</dbReference>
<dbReference type="RefSeq" id="WP_076695381.1">
    <property type="nucleotide sequence ID" value="NZ_CP015093.1"/>
</dbReference>
<dbReference type="PANTHER" id="PTHR12843">
    <property type="entry name" value="PROTEIN-LYSINE N-METHYLTRANSFERASE METTL10"/>
    <property type="match status" value="1"/>
</dbReference>
<organism evidence="2 3">
    <name type="scientific">Salipiger abyssi</name>
    <dbReference type="NCBI Taxonomy" id="1250539"/>
    <lineage>
        <taxon>Bacteria</taxon>
        <taxon>Pseudomonadati</taxon>
        <taxon>Pseudomonadota</taxon>
        <taxon>Alphaproteobacteria</taxon>
        <taxon>Rhodobacterales</taxon>
        <taxon>Roseobacteraceae</taxon>
        <taxon>Salipiger</taxon>
    </lineage>
</organism>
<keyword evidence="2" id="KW-0489">Methyltransferase</keyword>
<dbReference type="AlphaFoldDB" id="A0A1P8UNY0"/>
<dbReference type="GO" id="GO:0032259">
    <property type="term" value="P:methylation"/>
    <property type="evidence" value="ECO:0007669"/>
    <property type="project" value="UniProtKB-KW"/>
</dbReference>
<reference evidence="2 3" key="1">
    <citation type="submission" date="2016-04" db="EMBL/GenBank/DDBJ databases">
        <title>Deep-sea bacteria in the southern Pacific.</title>
        <authorList>
            <person name="Tang K."/>
        </authorList>
    </citation>
    <scope>NUCLEOTIDE SEQUENCE [LARGE SCALE GENOMIC DNA]</scope>
    <source>
        <strain evidence="2 3">JLT2014</strain>
    </source>
</reference>
<name>A0A1P8UNY0_9RHOB</name>
<dbReference type="PANTHER" id="PTHR12843:SF5">
    <property type="entry name" value="EEF1A LYSINE METHYLTRANSFERASE 2"/>
    <property type="match status" value="1"/>
</dbReference>
<dbReference type="EMBL" id="CP015093">
    <property type="protein sequence ID" value="APZ51106.1"/>
    <property type="molecule type" value="Genomic_DNA"/>
</dbReference>
<accession>A0A1P8UNY0</accession>
<evidence type="ECO:0000313" key="3">
    <source>
        <dbReference type="Proteomes" id="UP000187059"/>
    </source>
</evidence>
<keyword evidence="3" id="KW-1185">Reference proteome</keyword>